<dbReference type="GO" id="GO:0008270">
    <property type="term" value="F:zinc ion binding"/>
    <property type="evidence" value="ECO:0007669"/>
    <property type="project" value="UniProtKB-UniRule"/>
</dbReference>
<comment type="subcellular location">
    <subcellularLocation>
        <location evidence="1">Nucleus</location>
    </subcellularLocation>
</comment>
<keyword evidence="4 7" id="KW-0863">Zinc-finger</keyword>
<evidence type="ECO:0000313" key="12">
    <source>
        <dbReference type="EMBL" id="EDS44528.1"/>
    </source>
</evidence>
<name>B0WDF7_CULQU</name>
<feature type="domain" description="C2H2-type" evidence="10">
    <location>
        <begin position="322"/>
        <end position="350"/>
    </location>
</feature>
<dbReference type="FunFam" id="3.30.160.60:FF:000557">
    <property type="entry name" value="zinc finger and SCAN domain-containing protein 29"/>
    <property type="match status" value="1"/>
</dbReference>
<feature type="region of interest" description="Disordered" evidence="9">
    <location>
        <begin position="471"/>
        <end position="499"/>
    </location>
</feature>
<dbReference type="VEuPathDB" id="VectorBase:CPIJ004717"/>
<dbReference type="Gene3D" id="3.30.160.60">
    <property type="entry name" value="Classic Zinc Finger"/>
    <property type="match status" value="8"/>
</dbReference>
<feature type="binding site" evidence="8">
    <location>
        <position position="11"/>
    </location>
    <ligand>
        <name>Zn(2+)</name>
        <dbReference type="ChEBI" id="CHEBI:29105"/>
    </ligand>
</feature>
<feature type="domain" description="C2H2-type" evidence="10">
    <location>
        <begin position="379"/>
        <end position="406"/>
    </location>
</feature>
<dbReference type="InterPro" id="IPR013087">
    <property type="entry name" value="Znf_C2H2_type"/>
</dbReference>
<dbReference type="GO" id="GO:0005634">
    <property type="term" value="C:nucleus"/>
    <property type="evidence" value="ECO:0007669"/>
    <property type="project" value="UniProtKB-SubCell"/>
</dbReference>
<dbReference type="EnsemblMetazoa" id="CPIJ004717-RA">
    <property type="protein sequence ID" value="CPIJ004717-PA"/>
    <property type="gene ID" value="CPIJ004717"/>
</dbReference>
<protein>
    <submittedName>
        <fullName evidence="12 13">Zinc finger protein 467</fullName>
    </submittedName>
</protein>
<feature type="domain" description="C2H2-type" evidence="10">
    <location>
        <begin position="266"/>
        <end position="293"/>
    </location>
</feature>
<feature type="binding site" evidence="8">
    <location>
        <position position="14"/>
    </location>
    <ligand>
        <name>Zn(2+)</name>
        <dbReference type="ChEBI" id="CHEBI:29105"/>
    </ligand>
</feature>
<dbReference type="Pfam" id="PF13912">
    <property type="entry name" value="zf-C2H2_6"/>
    <property type="match status" value="3"/>
</dbReference>
<dbReference type="eggNOG" id="KOG1721">
    <property type="taxonomic scope" value="Eukaryota"/>
</dbReference>
<accession>B0WDF7</accession>
<dbReference type="FunFam" id="3.30.160.60:FF:000145">
    <property type="entry name" value="Zinc finger protein 574"/>
    <property type="match status" value="2"/>
</dbReference>
<keyword evidence="2 8" id="KW-0479">Metal-binding</keyword>
<evidence type="ECO:0000256" key="6">
    <source>
        <dbReference type="ARBA" id="ARBA00023242"/>
    </source>
</evidence>
<dbReference type="FunFam" id="3.30.160.60:FF:001290">
    <property type="entry name" value="Zinc finger 45-like"/>
    <property type="match status" value="1"/>
</dbReference>
<dbReference type="InParanoid" id="B0WDF7"/>
<dbReference type="InterPro" id="IPR012934">
    <property type="entry name" value="Znf_AD"/>
</dbReference>
<dbReference type="SMART" id="SM00868">
    <property type="entry name" value="zf-AD"/>
    <property type="match status" value="1"/>
</dbReference>
<dbReference type="AlphaFoldDB" id="B0WDF7"/>
<sequence>MDPKSSVSALCRVCMKTTKESKSDNIYRSSSDPDQPNLYEMLGAICPPAFPGANERHETKVSSGLPSVVCLICKSGVVAAYEIHRKCIETDRKLREMVVVKQEVLDEDEEGDEVEQETVVVHADPLVHMEEDHDDKDGILSDVDFQGADSDESYHEKPRRGRRKKTVTVPAKPSSGKIKNKRTCELCSVVFKTIKEMKGHMRTDHPGDVFGCEVCDDVFVDETKFEEHKISHTSERPHECSYCKEKFRSLTDLKYHTMNHTNDHPFRCSVCGKGFPKKHALQYHMLRHTGEKPFVCQQCPSKFYSKGELKMHMVTHTLEKNHVCDVCGNRFTKNTSLMKHVRRVHAGLRPFPCSLCTLKFDNAHHLKRHMRTHTGEKPYKCAYCDRAYAQSNDLVKHSKIHVGQNPYACDRCDAAFRLMTELRNHYKVHFQPGDQSEANATSALVKKHESKAGKEQVEFTSMATLNRRFEQEMQRKESEQQQQLQQLQQQQQLQPADAPVNFGLNFSSRF</sequence>
<evidence type="ECO:0000259" key="10">
    <source>
        <dbReference type="PROSITE" id="PS50157"/>
    </source>
</evidence>
<dbReference type="VEuPathDB" id="VectorBase:CQUJHB016876"/>
<proteinExistence type="predicted"/>
<dbReference type="HOGENOM" id="CLU_002678_94_1_1"/>
<feature type="domain" description="C2H2-type" evidence="10">
    <location>
        <begin position="238"/>
        <end position="265"/>
    </location>
</feature>
<evidence type="ECO:0000256" key="4">
    <source>
        <dbReference type="ARBA" id="ARBA00022771"/>
    </source>
</evidence>
<evidence type="ECO:0000256" key="7">
    <source>
        <dbReference type="PROSITE-ProRule" id="PRU00042"/>
    </source>
</evidence>
<evidence type="ECO:0000256" key="8">
    <source>
        <dbReference type="PROSITE-ProRule" id="PRU01263"/>
    </source>
</evidence>
<dbReference type="OMA" id="GENNGCA"/>
<dbReference type="PANTHER" id="PTHR24406">
    <property type="entry name" value="TRANSCRIPTIONAL REPRESSOR CTCFL-RELATED"/>
    <property type="match status" value="1"/>
</dbReference>
<feature type="binding site" evidence="8">
    <location>
        <position position="70"/>
    </location>
    <ligand>
        <name>Zn(2+)</name>
        <dbReference type="ChEBI" id="CHEBI:29105"/>
    </ligand>
</feature>
<dbReference type="Pfam" id="PF00096">
    <property type="entry name" value="zf-C2H2"/>
    <property type="match status" value="4"/>
</dbReference>
<keyword evidence="14" id="KW-1185">Reference proteome</keyword>
<dbReference type="PROSITE" id="PS00028">
    <property type="entry name" value="ZINC_FINGER_C2H2_1"/>
    <property type="match status" value="9"/>
</dbReference>
<dbReference type="InterPro" id="IPR050888">
    <property type="entry name" value="ZnF_C2H2-type_TF"/>
</dbReference>
<dbReference type="PROSITE" id="PS51915">
    <property type="entry name" value="ZAD"/>
    <property type="match status" value="1"/>
</dbReference>
<evidence type="ECO:0000259" key="11">
    <source>
        <dbReference type="PROSITE" id="PS51915"/>
    </source>
</evidence>
<feature type="domain" description="C2H2-type" evidence="10">
    <location>
        <begin position="294"/>
        <end position="321"/>
    </location>
</feature>
<feature type="domain" description="C2H2-type" evidence="10">
    <location>
        <begin position="407"/>
        <end position="429"/>
    </location>
</feature>
<feature type="domain" description="ZAD" evidence="11">
    <location>
        <begin position="9"/>
        <end position="97"/>
    </location>
</feature>
<evidence type="ECO:0000256" key="2">
    <source>
        <dbReference type="ARBA" id="ARBA00022723"/>
    </source>
</evidence>
<gene>
    <name evidence="13" type="primary">6036742</name>
    <name evidence="12" type="ORF">CpipJ_CPIJ004717</name>
</gene>
<dbReference type="KEGG" id="cqu:CpipJ_CPIJ004717"/>
<keyword evidence="3" id="KW-0677">Repeat</keyword>
<feature type="compositionally biased region" description="Basic residues" evidence="9">
    <location>
        <begin position="157"/>
        <end position="166"/>
    </location>
</feature>
<feature type="region of interest" description="Disordered" evidence="9">
    <location>
        <begin position="131"/>
        <end position="176"/>
    </location>
</feature>
<feature type="domain" description="C2H2-type" evidence="10">
    <location>
        <begin position="351"/>
        <end position="378"/>
    </location>
</feature>
<dbReference type="SMART" id="SM00355">
    <property type="entry name" value="ZnF_C2H2"/>
    <property type="match status" value="9"/>
</dbReference>
<dbReference type="Pfam" id="PF07776">
    <property type="entry name" value="zf-AD"/>
    <property type="match status" value="1"/>
</dbReference>
<feature type="compositionally biased region" description="Low complexity" evidence="9">
    <location>
        <begin position="480"/>
        <end position="494"/>
    </location>
</feature>
<dbReference type="PROSITE" id="PS50157">
    <property type="entry name" value="ZINC_FINGER_C2H2_2"/>
    <property type="match status" value="8"/>
</dbReference>
<evidence type="ECO:0000256" key="5">
    <source>
        <dbReference type="ARBA" id="ARBA00022833"/>
    </source>
</evidence>
<evidence type="ECO:0000256" key="9">
    <source>
        <dbReference type="SAM" id="MobiDB-lite"/>
    </source>
</evidence>
<feature type="domain" description="C2H2-type" evidence="10">
    <location>
        <begin position="210"/>
        <end position="237"/>
    </location>
</feature>
<keyword evidence="5 8" id="KW-0862">Zinc</keyword>
<organism>
    <name type="scientific">Culex quinquefasciatus</name>
    <name type="common">Southern house mosquito</name>
    <name type="synonym">Culex pungens</name>
    <dbReference type="NCBI Taxonomy" id="7176"/>
    <lineage>
        <taxon>Eukaryota</taxon>
        <taxon>Metazoa</taxon>
        <taxon>Ecdysozoa</taxon>
        <taxon>Arthropoda</taxon>
        <taxon>Hexapoda</taxon>
        <taxon>Insecta</taxon>
        <taxon>Pterygota</taxon>
        <taxon>Neoptera</taxon>
        <taxon>Endopterygota</taxon>
        <taxon>Diptera</taxon>
        <taxon>Nematocera</taxon>
        <taxon>Culicoidea</taxon>
        <taxon>Culicidae</taxon>
        <taxon>Culicinae</taxon>
        <taxon>Culicini</taxon>
        <taxon>Culex</taxon>
        <taxon>Culex</taxon>
    </lineage>
</organism>
<evidence type="ECO:0000256" key="3">
    <source>
        <dbReference type="ARBA" id="ARBA00022737"/>
    </source>
</evidence>
<feature type="binding site" evidence="8">
    <location>
        <position position="73"/>
    </location>
    <ligand>
        <name>Zn(2+)</name>
        <dbReference type="ChEBI" id="CHEBI:29105"/>
    </ligand>
</feature>
<dbReference type="SUPFAM" id="SSF57667">
    <property type="entry name" value="beta-beta-alpha zinc fingers"/>
    <property type="match status" value="4"/>
</dbReference>
<evidence type="ECO:0000313" key="13">
    <source>
        <dbReference type="EnsemblMetazoa" id="CPIJ004717-PA"/>
    </source>
</evidence>
<dbReference type="InterPro" id="IPR036236">
    <property type="entry name" value="Znf_C2H2_sf"/>
</dbReference>
<dbReference type="EMBL" id="DS231897">
    <property type="protein sequence ID" value="EDS44528.1"/>
    <property type="molecule type" value="Genomic_DNA"/>
</dbReference>
<dbReference type="OrthoDB" id="7729869at2759"/>
<evidence type="ECO:0000256" key="1">
    <source>
        <dbReference type="ARBA" id="ARBA00004123"/>
    </source>
</evidence>
<dbReference type="Proteomes" id="UP000002320">
    <property type="component" value="Unassembled WGS sequence"/>
</dbReference>
<keyword evidence="6" id="KW-0539">Nucleus</keyword>
<dbReference type="SUPFAM" id="SSF57716">
    <property type="entry name" value="Glucocorticoid receptor-like (DNA-binding domain)"/>
    <property type="match status" value="1"/>
</dbReference>
<reference evidence="12" key="1">
    <citation type="submission" date="2007-03" db="EMBL/GenBank/DDBJ databases">
        <title>Annotation of Culex pipiens quinquefasciatus.</title>
        <authorList>
            <consortium name="The Broad Institute Genome Sequencing Platform"/>
            <person name="Atkinson P.W."/>
            <person name="Hemingway J."/>
            <person name="Christensen B.M."/>
            <person name="Higgs S."/>
            <person name="Kodira C."/>
            <person name="Hannick L."/>
            <person name="Megy K."/>
            <person name="O'Leary S."/>
            <person name="Pearson M."/>
            <person name="Haas B.J."/>
            <person name="Mauceli E."/>
            <person name="Wortman J.R."/>
            <person name="Lee N.H."/>
            <person name="Guigo R."/>
            <person name="Stanke M."/>
            <person name="Alvarado L."/>
            <person name="Amedeo P."/>
            <person name="Antoine C.H."/>
            <person name="Arensburger P."/>
            <person name="Bidwell S.L."/>
            <person name="Crawford M."/>
            <person name="Camaro F."/>
            <person name="Devon K."/>
            <person name="Engels R."/>
            <person name="Hammond M."/>
            <person name="Howarth C."/>
            <person name="Koehrsen M."/>
            <person name="Lawson D."/>
            <person name="Montgomery P."/>
            <person name="Nene V."/>
            <person name="Nusbaum C."/>
            <person name="Puiu D."/>
            <person name="Romero-Severson J."/>
            <person name="Severson D.W."/>
            <person name="Shumway M."/>
            <person name="Sisk P."/>
            <person name="Stolte C."/>
            <person name="Zeng Q."/>
            <person name="Eisenstadt E."/>
            <person name="Fraser-Liggett C."/>
            <person name="Strausberg R."/>
            <person name="Galagan J."/>
            <person name="Birren B."/>
            <person name="Collins F.H."/>
        </authorList>
    </citation>
    <scope>NUCLEOTIDE SEQUENCE [LARGE SCALE GENOMIC DNA]</scope>
    <source>
        <strain evidence="12">JHB</strain>
    </source>
</reference>
<reference evidence="13" key="2">
    <citation type="submission" date="2020-05" db="UniProtKB">
        <authorList>
            <consortium name="EnsemblMetazoa"/>
        </authorList>
    </citation>
    <scope>IDENTIFICATION</scope>
    <source>
        <strain evidence="13">JHB</strain>
    </source>
</reference>
<evidence type="ECO:0000313" key="14">
    <source>
        <dbReference type="Proteomes" id="UP000002320"/>
    </source>
</evidence>